<dbReference type="InterPro" id="IPR010982">
    <property type="entry name" value="Lambda_DNA-bd_dom_sf"/>
</dbReference>
<name>A0A926EZQ1_9FIRM</name>
<proteinExistence type="predicted"/>
<comment type="caution">
    <text evidence="2">The sequence shown here is derived from an EMBL/GenBank/DDBJ whole genome shotgun (WGS) entry which is preliminary data.</text>
</comment>
<accession>A0A926EZQ1</accession>
<keyword evidence="3" id="KW-1185">Reference proteome</keyword>
<dbReference type="Proteomes" id="UP000601171">
    <property type="component" value="Unassembled WGS sequence"/>
</dbReference>
<evidence type="ECO:0000259" key="1">
    <source>
        <dbReference type="PROSITE" id="PS50943"/>
    </source>
</evidence>
<dbReference type="EMBL" id="JACRTG010000034">
    <property type="protein sequence ID" value="MBC8589372.1"/>
    <property type="molecule type" value="Genomic_DNA"/>
</dbReference>
<feature type="domain" description="HTH cro/C1-type" evidence="1">
    <location>
        <begin position="2"/>
        <end position="31"/>
    </location>
</feature>
<sequence>MKRKNMTLGDVAKKLNISIPYVSDIIKGNRKAEKYRSKIVELLEIKE</sequence>
<dbReference type="SUPFAM" id="SSF47413">
    <property type="entry name" value="lambda repressor-like DNA-binding domains"/>
    <property type="match status" value="1"/>
</dbReference>
<protein>
    <submittedName>
        <fullName evidence="2">Helix-turn-helix transcriptional regulator</fullName>
    </submittedName>
</protein>
<dbReference type="PROSITE" id="PS50943">
    <property type="entry name" value="HTH_CROC1"/>
    <property type="match status" value="1"/>
</dbReference>
<evidence type="ECO:0000313" key="2">
    <source>
        <dbReference type="EMBL" id="MBC8589372.1"/>
    </source>
</evidence>
<dbReference type="InterPro" id="IPR001387">
    <property type="entry name" value="Cro/C1-type_HTH"/>
</dbReference>
<evidence type="ECO:0000313" key="3">
    <source>
        <dbReference type="Proteomes" id="UP000601171"/>
    </source>
</evidence>
<reference evidence="2" key="1">
    <citation type="submission" date="2020-08" db="EMBL/GenBank/DDBJ databases">
        <title>Genome public.</title>
        <authorList>
            <person name="Liu C."/>
            <person name="Sun Q."/>
        </authorList>
    </citation>
    <scope>NUCLEOTIDE SEQUENCE</scope>
    <source>
        <strain evidence="2">BX21</strain>
    </source>
</reference>
<organism evidence="2 3">
    <name type="scientific">Paratissierella segnis</name>
    <dbReference type="NCBI Taxonomy" id="2763679"/>
    <lineage>
        <taxon>Bacteria</taxon>
        <taxon>Bacillati</taxon>
        <taxon>Bacillota</taxon>
        <taxon>Tissierellia</taxon>
        <taxon>Tissierellales</taxon>
        <taxon>Tissierellaceae</taxon>
        <taxon>Paratissierella</taxon>
    </lineage>
</organism>
<gene>
    <name evidence="2" type="ORF">H8707_14230</name>
</gene>
<dbReference type="Pfam" id="PF01381">
    <property type="entry name" value="HTH_3"/>
    <property type="match status" value="1"/>
</dbReference>
<dbReference type="GO" id="GO:0003677">
    <property type="term" value="F:DNA binding"/>
    <property type="evidence" value="ECO:0007669"/>
    <property type="project" value="InterPro"/>
</dbReference>
<dbReference type="AlphaFoldDB" id="A0A926EZQ1"/>